<dbReference type="Proteomes" id="UP000218334">
    <property type="component" value="Unassembled WGS sequence"/>
</dbReference>
<accession>A0A2H3BXY5</accession>
<protein>
    <submittedName>
        <fullName evidence="2">Uncharacterized protein</fullName>
    </submittedName>
</protein>
<evidence type="ECO:0000313" key="3">
    <source>
        <dbReference type="Proteomes" id="UP000218334"/>
    </source>
</evidence>
<dbReference type="AlphaFoldDB" id="A0A2H3BXY5"/>
<proteinExistence type="predicted"/>
<evidence type="ECO:0000313" key="2">
    <source>
        <dbReference type="EMBL" id="PBK74480.1"/>
    </source>
</evidence>
<evidence type="ECO:0000256" key="1">
    <source>
        <dbReference type="SAM" id="MobiDB-lite"/>
    </source>
</evidence>
<dbReference type="EMBL" id="KZ293419">
    <property type="protein sequence ID" value="PBK74480.1"/>
    <property type="molecule type" value="Genomic_DNA"/>
</dbReference>
<gene>
    <name evidence="2" type="ORF">ARMSODRAFT_971652</name>
</gene>
<name>A0A2H3BXY5_9AGAR</name>
<organism evidence="2 3">
    <name type="scientific">Armillaria solidipes</name>
    <dbReference type="NCBI Taxonomy" id="1076256"/>
    <lineage>
        <taxon>Eukaryota</taxon>
        <taxon>Fungi</taxon>
        <taxon>Dikarya</taxon>
        <taxon>Basidiomycota</taxon>
        <taxon>Agaricomycotina</taxon>
        <taxon>Agaricomycetes</taxon>
        <taxon>Agaricomycetidae</taxon>
        <taxon>Agaricales</taxon>
        <taxon>Marasmiineae</taxon>
        <taxon>Physalacriaceae</taxon>
        <taxon>Armillaria</taxon>
    </lineage>
</organism>
<reference evidence="3" key="1">
    <citation type="journal article" date="2017" name="Nat. Ecol. Evol.">
        <title>Genome expansion and lineage-specific genetic innovations in the forest pathogenic fungi Armillaria.</title>
        <authorList>
            <person name="Sipos G."/>
            <person name="Prasanna A.N."/>
            <person name="Walter M.C."/>
            <person name="O'Connor E."/>
            <person name="Balint B."/>
            <person name="Krizsan K."/>
            <person name="Kiss B."/>
            <person name="Hess J."/>
            <person name="Varga T."/>
            <person name="Slot J."/>
            <person name="Riley R."/>
            <person name="Boka B."/>
            <person name="Rigling D."/>
            <person name="Barry K."/>
            <person name="Lee J."/>
            <person name="Mihaltcheva S."/>
            <person name="LaButti K."/>
            <person name="Lipzen A."/>
            <person name="Waldron R."/>
            <person name="Moloney N.M."/>
            <person name="Sperisen C."/>
            <person name="Kredics L."/>
            <person name="Vagvoelgyi C."/>
            <person name="Patrignani A."/>
            <person name="Fitzpatrick D."/>
            <person name="Nagy I."/>
            <person name="Doyle S."/>
            <person name="Anderson J.B."/>
            <person name="Grigoriev I.V."/>
            <person name="Gueldener U."/>
            <person name="Muensterkoetter M."/>
            <person name="Nagy L.G."/>
        </authorList>
    </citation>
    <scope>NUCLEOTIDE SEQUENCE [LARGE SCALE GENOMIC DNA]</scope>
    <source>
        <strain evidence="3">28-4</strain>
    </source>
</reference>
<feature type="region of interest" description="Disordered" evidence="1">
    <location>
        <begin position="195"/>
        <end position="220"/>
    </location>
</feature>
<keyword evidence="3" id="KW-1185">Reference proteome</keyword>
<sequence length="220" mass="24506">MSTVQARPTVKMHFSWAQCGRARLAVIRGVDLEHDEFHSIQLHKTQVPSGQKAIVLLMDLETGAHKKFEVQSKNFNSSKTVLHGSSLLNSWSGFFHSHDGKEERQTMMSLDAHTRRFVAVRKHTDRIYDQPGWASSPTIWGMKSNGLSQMGEKRRGITITKDSSSPFYTATSGSIYGISLTHPMVRKPARIACPDYQDQSSGKTEKSNGGKCRALRAGKS</sequence>